<keyword evidence="3" id="KW-1185">Reference proteome</keyword>
<evidence type="ECO:0000259" key="1">
    <source>
        <dbReference type="SMART" id="SM00256"/>
    </source>
</evidence>
<dbReference type="Proteomes" id="UP000827284">
    <property type="component" value="Unassembled WGS sequence"/>
</dbReference>
<dbReference type="EMBL" id="BQFW01000013">
    <property type="protein sequence ID" value="GJJ77108.1"/>
    <property type="molecule type" value="Genomic_DNA"/>
</dbReference>
<gene>
    <name evidence="2" type="ORF">EMPS_09467</name>
</gene>
<evidence type="ECO:0000313" key="3">
    <source>
        <dbReference type="Proteomes" id="UP000827284"/>
    </source>
</evidence>
<reference evidence="2" key="1">
    <citation type="submission" date="2021-11" db="EMBL/GenBank/DDBJ databases">
        <authorList>
            <person name="Herlambang A."/>
            <person name="Guo Y."/>
            <person name="Takashima Y."/>
            <person name="Nishizawa T."/>
        </authorList>
    </citation>
    <scope>NUCLEOTIDE SEQUENCE</scope>
    <source>
        <strain evidence="2">E1425</strain>
    </source>
</reference>
<dbReference type="SUPFAM" id="SSF81383">
    <property type="entry name" value="F-box domain"/>
    <property type="match status" value="1"/>
</dbReference>
<reference evidence="2" key="2">
    <citation type="journal article" date="2022" name="Microbiol. Resour. Announc.">
        <title>Whole-Genome Sequence of Entomortierella parvispora E1425, a Mucoromycotan Fungus Associated with Burkholderiaceae-Related Endosymbiotic Bacteria.</title>
        <authorList>
            <person name="Herlambang A."/>
            <person name="Guo Y."/>
            <person name="Takashima Y."/>
            <person name="Narisawa K."/>
            <person name="Ohta H."/>
            <person name="Nishizawa T."/>
        </authorList>
    </citation>
    <scope>NUCLEOTIDE SEQUENCE</scope>
    <source>
        <strain evidence="2">E1425</strain>
    </source>
</reference>
<sequence>MSLGPFCLLPPELFGIIAEHLPKSDISACTRVSRGFRRVWSLHVFRELYFTHESQLGYFRLKSVQRLFVRNSMLTRVCSSISGLEHLKILVDAGCSSLRHLDLQFHRKSEGSPNLMFKFLGYLTSDNTCLEYVALHGRYNWTAPSIFPSSCSSLHCLHLDFMGFNFLEEPVQSAAFAEGTRKLLALKQISLIGFQGAVDGLVVLLREAPNLKAIRCWPGSIWMTSDGFKKELTDLMRNVDDLTWEADEIAGQELGEMLDLGSDSKRVTISAPNVYNLTPLVERATRFKSVTLNGLRGPFSARLQSFMEEATGLEELCALPSVPLENNHLKLLTCNIYDSQHRLDMLVIGDHFPTKVWSSATTLTRLEIVIECIFETYVDTTLMALEGLLLVPPMTAESLIEHQIVYGQLGLLVNLQFLRLGQRGASMVVGVDEEHGGYQTSCLVFSLASGLSLLAGMKAMRALDVRWIAHDIAVPELEWMRQNWPLLEDVPGLTDLPPDAGLLSIFRSAAAAEWVLDHPRGIGRSLQE</sequence>
<evidence type="ECO:0000313" key="2">
    <source>
        <dbReference type="EMBL" id="GJJ77108.1"/>
    </source>
</evidence>
<dbReference type="InterPro" id="IPR001810">
    <property type="entry name" value="F-box_dom"/>
</dbReference>
<dbReference type="InterPro" id="IPR032675">
    <property type="entry name" value="LRR_dom_sf"/>
</dbReference>
<feature type="domain" description="F-box" evidence="1">
    <location>
        <begin position="9"/>
        <end position="49"/>
    </location>
</feature>
<name>A0A9P3M0B7_9FUNG</name>
<accession>A0A9P3M0B7</accession>
<proteinExistence type="predicted"/>
<dbReference type="Gene3D" id="3.80.10.10">
    <property type="entry name" value="Ribonuclease Inhibitor"/>
    <property type="match status" value="1"/>
</dbReference>
<dbReference type="SUPFAM" id="SSF52047">
    <property type="entry name" value="RNI-like"/>
    <property type="match status" value="1"/>
</dbReference>
<dbReference type="OrthoDB" id="2434292at2759"/>
<protein>
    <recommendedName>
        <fullName evidence="1">F-box domain-containing protein</fullName>
    </recommendedName>
</protein>
<dbReference type="InterPro" id="IPR036047">
    <property type="entry name" value="F-box-like_dom_sf"/>
</dbReference>
<organism evidence="2 3">
    <name type="scientific">Entomortierella parvispora</name>
    <dbReference type="NCBI Taxonomy" id="205924"/>
    <lineage>
        <taxon>Eukaryota</taxon>
        <taxon>Fungi</taxon>
        <taxon>Fungi incertae sedis</taxon>
        <taxon>Mucoromycota</taxon>
        <taxon>Mortierellomycotina</taxon>
        <taxon>Mortierellomycetes</taxon>
        <taxon>Mortierellales</taxon>
        <taxon>Mortierellaceae</taxon>
        <taxon>Entomortierella</taxon>
    </lineage>
</organism>
<dbReference type="AlphaFoldDB" id="A0A9P3M0B7"/>
<dbReference type="SMART" id="SM00256">
    <property type="entry name" value="FBOX"/>
    <property type="match status" value="1"/>
</dbReference>
<comment type="caution">
    <text evidence="2">The sequence shown here is derived from an EMBL/GenBank/DDBJ whole genome shotgun (WGS) entry which is preliminary data.</text>
</comment>